<feature type="chain" id="PRO_5042982756" description="Ig-like domain-containing protein" evidence="1">
    <location>
        <begin position="21"/>
        <end position="153"/>
    </location>
</feature>
<dbReference type="PROSITE" id="PS50835">
    <property type="entry name" value="IG_LIKE"/>
    <property type="match status" value="1"/>
</dbReference>
<dbReference type="EMBL" id="JBAMIC010000007">
    <property type="protein sequence ID" value="KAK7105294.1"/>
    <property type="molecule type" value="Genomic_DNA"/>
</dbReference>
<evidence type="ECO:0000259" key="2">
    <source>
        <dbReference type="PROSITE" id="PS50835"/>
    </source>
</evidence>
<dbReference type="InterPro" id="IPR036179">
    <property type="entry name" value="Ig-like_dom_sf"/>
</dbReference>
<reference evidence="3 4" key="1">
    <citation type="submission" date="2024-02" db="EMBL/GenBank/DDBJ databases">
        <title>Chromosome-scale genome assembly of the rough periwinkle Littorina saxatilis.</title>
        <authorList>
            <person name="De Jode A."/>
            <person name="Faria R."/>
            <person name="Formenti G."/>
            <person name="Sims Y."/>
            <person name="Smith T.P."/>
            <person name="Tracey A."/>
            <person name="Wood J.M.D."/>
            <person name="Zagrodzka Z.B."/>
            <person name="Johannesson K."/>
            <person name="Butlin R.K."/>
            <person name="Leder E.H."/>
        </authorList>
    </citation>
    <scope>NUCLEOTIDE SEQUENCE [LARGE SCALE GENOMIC DNA]</scope>
    <source>
        <strain evidence="3">Snail1</strain>
        <tissue evidence="3">Muscle</tissue>
    </source>
</reference>
<comment type="caution">
    <text evidence="3">The sequence shown here is derived from an EMBL/GenBank/DDBJ whole genome shotgun (WGS) entry which is preliminary data.</text>
</comment>
<organism evidence="3 4">
    <name type="scientific">Littorina saxatilis</name>
    <dbReference type="NCBI Taxonomy" id="31220"/>
    <lineage>
        <taxon>Eukaryota</taxon>
        <taxon>Metazoa</taxon>
        <taxon>Spiralia</taxon>
        <taxon>Lophotrochozoa</taxon>
        <taxon>Mollusca</taxon>
        <taxon>Gastropoda</taxon>
        <taxon>Caenogastropoda</taxon>
        <taxon>Littorinimorpha</taxon>
        <taxon>Littorinoidea</taxon>
        <taxon>Littorinidae</taxon>
        <taxon>Littorina</taxon>
    </lineage>
</organism>
<dbReference type="Gene3D" id="2.60.40.10">
    <property type="entry name" value="Immunoglobulins"/>
    <property type="match status" value="1"/>
</dbReference>
<protein>
    <recommendedName>
        <fullName evidence="2">Ig-like domain-containing protein</fullName>
    </recommendedName>
</protein>
<keyword evidence="1" id="KW-0732">Signal</keyword>
<name>A0AAN9BI10_9CAEN</name>
<proteinExistence type="predicted"/>
<dbReference type="InterPro" id="IPR013783">
    <property type="entry name" value="Ig-like_fold"/>
</dbReference>
<gene>
    <name evidence="3" type="ORF">V1264_016695</name>
</gene>
<evidence type="ECO:0000313" key="4">
    <source>
        <dbReference type="Proteomes" id="UP001374579"/>
    </source>
</evidence>
<dbReference type="SUPFAM" id="SSF48726">
    <property type="entry name" value="Immunoglobulin"/>
    <property type="match status" value="1"/>
</dbReference>
<dbReference type="AlphaFoldDB" id="A0AAN9BI10"/>
<sequence>MLPAVLLLAGLFLLFHTTPGAPTAGKPITCEAGAFHIGEPASIDCNFRTNITASKRDISITWYTSEVDRGKDVLWCHWSVETKKHVCKIEMANYTFDGVFTEHLTIKIPAVTTEHGGWYKCFFIASDEIKAHPCELRLQAELISAKTGKNLLM</sequence>
<feature type="signal peptide" evidence="1">
    <location>
        <begin position="1"/>
        <end position="20"/>
    </location>
</feature>
<dbReference type="Proteomes" id="UP001374579">
    <property type="component" value="Unassembled WGS sequence"/>
</dbReference>
<dbReference type="InterPro" id="IPR007110">
    <property type="entry name" value="Ig-like_dom"/>
</dbReference>
<evidence type="ECO:0000256" key="1">
    <source>
        <dbReference type="SAM" id="SignalP"/>
    </source>
</evidence>
<accession>A0AAN9BI10</accession>
<evidence type="ECO:0000313" key="3">
    <source>
        <dbReference type="EMBL" id="KAK7105294.1"/>
    </source>
</evidence>
<keyword evidence="4" id="KW-1185">Reference proteome</keyword>
<feature type="domain" description="Ig-like" evidence="2">
    <location>
        <begin position="22"/>
        <end position="121"/>
    </location>
</feature>